<dbReference type="PANTHER" id="PTHR13593:SF113">
    <property type="entry name" value="SI:DKEY-266F7.9"/>
    <property type="match status" value="1"/>
</dbReference>
<dbReference type="SUPFAM" id="SSF51695">
    <property type="entry name" value="PLC-like phosphodiesterases"/>
    <property type="match status" value="1"/>
</dbReference>
<comment type="caution">
    <text evidence="2">The sequence shown here is derived from an EMBL/GenBank/DDBJ whole genome shotgun (WGS) entry which is preliminary data.</text>
</comment>
<name>A0A815RKF9_ADIRI</name>
<dbReference type="GO" id="GO:0006629">
    <property type="term" value="P:lipid metabolic process"/>
    <property type="evidence" value="ECO:0007669"/>
    <property type="project" value="InterPro"/>
</dbReference>
<evidence type="ECO:0000313" key="2">
    <source>
        <dbReference type="EMBL" id="CAF1478272.1"/>
    </source>
</evidence>
<dbReference type="Proteomes" id="UP000663852">
    <property type="component" value="Unassembled WGS sequence"/>
</dbReference>
<evidence type="ECO:0000256" key="1">
    <source>
        <dbReference type="SAM" id="SignalP"/>
    </source>
</evidence>
<reference evidence="2" key="1">
    <citation type="submission" date="2021-02" db="EMBL/GenBank/DDBJ databases">
        <authorList>
            <person name="Nowell W R."/>
        </authorList>
    </citation>
    <scope>NUCLEOTIDE SEQUENCE</scope>
</reference>
<dbReference type="OrthoDB" id="1046782at2759"/>
<feature type="chain" id="PRO_5032484813" description="Phosphatidylinositol-specific phospholipase C X domain-containing protein" evidence="1">
    <location>
        <begin position="20"/>
        <end position="425"/>
    </location>
</feature>
<dbReference type="Gene3D" id="3.20.20.190">
    <property type="entry name" value="Phosphatidylinositol (PI) phosphodiesterase"/>
    <property type="match status" value="1"/>
</dbReference>
<organism evidence="2 3">
    <name type="scientific">Adineta ricciae</name>
    <name type="common">Rotifer</name>
    <dbReference type="NCBI Taxonomy" id="249248"/>
    <lineage>
        <taxon>Eukaryota</taxon>
        <taxon>Metazoa</taxon>
        <taxon>Spiralia</taxon>
        <taxon>Gnathifera</taxon>
        <taxon>Rotifera</taxon>
        <taxon>Eurotatoria</taxon>
        <taxon>Bdelloidea</taxon>
        <taxon>Adinetida</taxon>
        <taxon>Adinetidae</taxon>
        <taxon>Adineta</taxon>
    </lineage>
</organism>
<dbReference type="PANTHER" id="PTHR13593">
    <property type="match status" value="1"/>
</dbReference>
<protein>
    <recommendedName>
        <fullName evidence="4">Phosphatidylinositol-specific phospholipase C X domain-containing protein</fullName>
    </recommendedName>
</protein>
<feature type="signal peptide" evidence="1">
    <location>
        <begin position="1"/>
        <end position="19"/>
    </location>
</feature>
<accession>A0A815RKF9</accession>
<keyword evidence="1" id="KW-0732">Signal</keyword>
<dbReference type="GO" id="GO:0008081">
    <property type="term" value="F:phosphoric diester hydrolase activity"/>
    <property type="evidence" value="ECO:0007669"/>
    <property type="project" value="InterPro"/>
</dbReference>
<dbReference type="AlphaFoldDB" id="A0A815RKF9"/>
<proteinExistence type="predicted"/>
<gene>
    <name evidence="2" type="ORF">EDS130_LOCUS41262</name>
</gene>
<evidence type="ECO:0000313" key="3">
    <source>
        <dbReference type="Proteomes" id="UP000663852"/>
    </source>
</evidence>
<dbReference type="InterPro" id="IPR017946">
    <property type="entry name" value="PLC-like_Pdiesterase_TIM-brl"/>
</dbReference>
<sequence length="425" mass="47254">MLIGLLTLALSSVLTTNNAHPTSNIPVNVQTTSINTSIWMQQLLPYIAHYHLINLTLPGTHDAASFTLTSALSPDPTGSPVFDALVKLAEKLGIPLQDVITPWAESQGKNLYDQAEDGMRYFDIRAAYNGTDWCSYHFELGLPIYTHLVALHSFLLSHPNEIMVIEISHLASKNLTQNNLNILRDMVINLFDSMLYPRTKSFNSTTIGEMIASNQRVVISLSDDATIANYTQLWYGSSMINSYANSDSLAQMTAYNWQQVTQFNSIPALPVSALFKLSWTLTPQVSTIVRVVISLSDDATIANYTQLWYGSSMINSYANSDSLAQMTAYNWQQVTQFNSIPALPVSALFKLSWTLTPQVSTIVDSILPHKPKSLKNLADIGNSGLEEFASTVLKKEWQLCQLLLIDFQERSVLMQVIFASILQSN</sequence>
<dbReference type="InterPro" id="IPR051057">
    <property type="entry name" value="PI-PLC_domain"/>
</dbReference>
<evidence type="ECO:0008006" key="4">
    <source>
        <dbReference type="Google" id="ProtNLM"/>
    </source>
</evidence>
<dbReference type="EMBL" id="CAJNOJ010000534">
    <property type="protein sequence ID" value="CAF1478272.1"/>
    <property type="molecule type" value="Genomic_DNA"/>
</dbReference>